<dbReference type="EMBL" id="JAAGNN010000007">
    <property type="protein sequence ID" value="KAF4086672.1"/>
    <property type="molecule type" value="Genomic_DNA"/>
</dbReference>
<keyword evidence="11" id="KW-1185">Reference proteome</keyword>
<dbReference type="FunFam" id="3.40.50.410:FF:000003">
    <property type="entry name" value="Collagen type VI alpha 3 chain"/>
    <property type="match status" value="1"/>
</dbReference>
<evidence type="ECO:0000256" key="4">
    <source>
        <dbReference type="ARBA" id="ARBA00022729"/>
    </source>
</evidence>
<feature type="signal peptide" evidence="8">
    <location>
        <begin position="1"/>
        <end position="25"/>
    </location>
</feature>
<evidence type="ECO:0000256" key="6">
    <source>
        <dbReference type="ARBA" id="ARBA00022889"/>
    </source>
</evidence>
<evidence type="ECO:0000256" key="2">
    <source>
        <dbReference type="ARBA" id="ARBA00022525"/>
    </source>
</evidence>
<dbReference type="PANTHER" id="PTHR24020">
    <property type="entry name" value="COLLAGEN ALPHA"/>
    <property type="match status" value="1"/>
</dbReference>
<evidence type="ECO:0000256" key="3">
    <source>
        <dbReference type="ARBA" id="ARBA00022530"/>
    </source>
</evidence>
<keyword evidence="4 8" id="KW-0732">Signal</keyword>
<comment type="subcellular location">
    <subcellularLocation>
        <location evidence="1">Secreted</location>
        <location evidence="1">Extracellular space</location>
        <location evidence="1">Extracellular matrix</location>
    </subcellularLocation>
</comment>
<reference evidence="10 11" key="1">
    <citation type="submission" date="2020-02" db="EMBL/GenBank/DDBJ databases">
        <title>A chromosome-scale genome assembly of the black bullhead catfish (Ameiurus melas).</title>
        <authorList>
            <person name="Wen M."/>
            <person name="Zham M."/>
            <person name="Cabau C."/>
            <person name="Klopp C."/>
            <person name="Donnadieu C."/>
            <person name="Roques C."/>
            <person name="Bouchez O."/>
            <person name="Lampietro C."/>
            <person name="Jouanno E."/>
            <person name="Herpin A."/>
            <person name="Louis A."/>
            <person name="Berthelot C."/>
            <person name="Parey E."/>
            <person name="Roest-Crollius H."/>
            <person name="Braasch I."/>
            <person name="Postlethwait J."/>
            <person name="Robinson-Rechavi M."/>
            <person name="Echchiki A."/>
            <person name="Begum T."/>
            <person name="Montfort J."/>
            <person name="Schartl M."/>
            <person name="Bobe J."/>
            <person name="Guiguen Y."/>
        </authorList>
    </citation>
    <scope>NUCLEOTIDE SEQUENCE [LARGE SCALE GENOMIC DNA]</scope>
    <source>
        <strain evidence="10">M_S1</strain>
        <tissue evidence="10">Blood</tissue>
    </source>
</reference>
<dbReference type="InterPro" id="IPR002035">
    <property type="entry name" value="VWF_A"/>
</dbReference>
<feature type="chain" id="PRO_5029562250" description="VWFA domain-containing protein" evidence="8">
    <location>
        <begin position="26"/>
        <end position="211"/>
    </location>
</feature>
<keyword evidence="5" id="KW-0677">Repeat</keyword>
<evidence type="ECO:0000313" key="11">
    <source>
        <dbReference type="Proteomes" id="UP000593565"/>
    </source>
</evidence>
<name>A0A7J6AUR2_AMEME</name>
<comment type="caution">
    <text evidence="10">The sequence shown here is derived from an EMBL/GenBank/DDBJ whole genome shotgun (WGS) entry which is preliminary data.</text>
</comment>
<dbReference type="AlphaFoldDB" id="A0A7J6AUR2"/>
<keyword evidence="2" id="KW-0964">Secreted</keyword>
<dbReference type="PANTHER" id="PTHR24020:SF13">
    <property type="entry name" value="COLLAGEN ALPHA-3(VI) CHAIN"/>
    <property type="match status" value="1"/>
</dbReference>
<dbReference type="SUPFAM" id="SSF53300">
    <property type="entry name" value="vWA-like"/>
    <property type="match status" value="1"/>
</dbReference>
<proteinExistence type="predicted"/>
<dbReference type="Gene3D" id="3.40.50.410">
    <property type="entry name" value="von Willebrand factor, type A domain"/>
    <property type="match status" value="1"/>
</dbReference>
<dbReference type="SMART" id="SM00327">
    <property type="entry name" value="VWA"/>
    <property type="match status" value="1"/>
</dbReference>
<evidence type="ECO:0000259" key="9">
    <source>
        <dbReference type="PROSITE" id="PS50234"/>
    </source>
</evidence>
<keyword evidence="7" id="KW-0176">Collagen</keyword>
<evidence type="ECO:0000256" key="8">
    <source>
        <dbReference type="SAM" id="SignalP"/>
    </source>
</evidence>
<dbReference type="GO" id="GO:0005615">
    <property type="term" value="C:extracellular space"/>
    <property type="evidence" value="ECO:0007669"/>
    <property type="project" value="TreeGrafter"/>
</dbReference>
<keyword evidence="6" id="KW-0130">Cell adhesion</keyword>
<dbReference type="InterPro" id="IPR036465">
    <property type="entry name" value="vWFA_dom_sf"/>
</dbReference>
<dbReference type="GO" id="GO:0007155">
    <property type="term" value="P:cell adhesion"/>
    <property type="evidence" value="ECO:0007669"/>
    <property type="project" value="UniProtKB-KW"/>
</dbReference>
<dbReference type="InterPro" id="IPR050525">
    <property type="entry name" value="ECM_Assembly_Org"/>
</dbReference>
<dbReference type="Pfam" id="PF00092">
    <property type="entry name" value="VWA"/>
    <property type="match status" value="1"/>
</dbReference>
<gene>
    <name evidence="10" type="ORF">AMELA_G00087050</name>
</gene>
<dbReference type="Proteomes" id="UP000593565">
    <property type="component" value="Unassembled WGS sequence"/>
</dbReference>
<dbReference type="GO" id="GO:0005581">
    <property type="term" value="C:collagen trimer"/>
    <property type="evidence" value="ECO:0007669"/>
    <property type="project" value="UniProtKB-KW"/>
</dbReference>
<organism evidence="10 11">
    <name type="scientific">Ameiurus melas</name>
    <name type="common">Black bullhead</name>
    <name type="synonym">Silurus melas</name>
    <dbReference type="NCBI Taxonomy" id="219545"/>
    <lineage>
        <taxon>Eukaryota</taxon>
        <taxon>Metazoa</taxon>
        <taxon>Chordata</taxon>
        <taxon>Craniata</taxon>
        <taxon>Vertebrata</taxon>
        <taxon>Euteleostomi</taxon>
        <taxon>Actinopterygii</taxon>
        <taxon>Neopterygii</taxon>
        <taxon>Teleostei</taxon>
        <taxon>Ostariophysi</taxon>
        <taxon>Siluriformes</taxon>
        <taxon>Ictaluridae</taxon>
        <taxon>Ameiurus</taxon>
    </lineage>
</organism>
<evidence type="ECO:0000256" key="7">
    <source>
        <dbReference type="ARBA" id="ARBA00023119"/>
    </source>
</evidence>
<feature type="domain" description="VWFA" evidence="9">
    <location>
        <begin position="35"/>
        <end position="210"/>
    </location>
</feature>
<evidence type="ECO:0000256" key="1">
    <source>
        <dbReference type="ARBA" id="ARBA00004498"/>
    </source>
</evidence>
<protein>
    <recommendedName>
        <fullName evidence="9">VWFA domain-containing protein</fullName>
    </recommendedName>
</protein>
<keyword evidence="3" id="KW-0272">Extracellular matrix</keyword>
<evidence type="ECO:0000256" key="5">
    <source>
        <dbReference type="ARBA" id="ARBA00022737"/>
    </source>
</evidence>
<dbReference type="PROSITE" id="PS50234">
    <property type="entry name" value="VWFA"/>
    <property type="match status" value="1"/>
</dbReference>
<sequence length="211" mass="23321">MGTNWLLLCTLMGILFLGILPNLNAQDEPPVSKRDIIFLIDSSMGPTLVNAIREFIKKCIDTMPIGPDQVQIGVTMFSNTPRLEIDLNSYSSKESLISALAQIKPKQSNEVNIGAALDFVRTNMLIPEKGSRIQENVPQLLLLISSKKSKDSVQEPAEALQQMGVLTMAAGSRAAEEAELKQIAFAENLVYMFKDFRQLQRSPKKVVSSLL</sequence>
<evidence type="ECO:0000313" key="10">
    <source>
        <dbReference type="EMBL" id="KAF4086672.1"/>
    </source>
</evidence>
<accession>A0A7J6AUR2</accession>